<dbReference type="CDD" id="cd09916">
    <property type="entry name" value="CpxP_like"/>
    <property type="match status" value="1"/>
</dbReference>
<evidence type="ECO:0000256" key="2">
    <source>
        <dbReference type="ARBA" id="ARBA00008441"/>
    </source>
</evidence>
<feature type="compositionally biased region" description="Polar residues" evidence="5">
    <location>
        <begin position="34"/>
        <end position="51"/>
    </location>
</feature>
<protein>
    <submittedName>
        <fullName evidence="7">Spy/CpxP family protein refolding chaperone</fullName>
    </submittedName>
</protein>
<dbReference type="AlphaFoldDB" id="A0A9Q8V3A7"/>
<comment type="subcellular location">
    <subcellularLocation>
        <location evidence="1">Periplasm</location>
    </subcellularLocation>
</comment>
<dbReference type="PANTHER" id="PTHR38102:SF2">
    <property type="entry name" value="PERIPLASMIC PROTEIN CPXP"/>
    <property type="match status" value="1"/>
</dbReference>
<evidence type="ECO:0000256" key="3">
    <source>
        <dbReference type="ARBA" id="ARBA00022729"/>
    </source>
</evidence>
<keyword evidence="4" id="KW-0574">Periplasm</keyword>
<feature type="chain" id="PRO_5040113367" evidence="6">
    <location>
        <begin position="23"/>
        <end position="193"/>
    </location>
</feature>
<gene>
    <name evidence="7" type="ORF">MNY72_15570</name>
</gene>
<comment type="similarity">
    <text evidence="2">Belongs to the CpxP/Spy family.</text>
</comment>
<name>A0A9Q8V3A7_9GAMM</name>
<proteinExistence type="inferred from homology"/>
<evidence type="ECO:0000256" key="6">
    <source>
        <dbReference type="SAM" id="SignalP"/>
    </source>
</evidence>
<dbReference type="GeneID" id="79718692"/>
<evidence type="ECO:0000256" key="5">
    <source>
        <dbReference type="SAM" id="MobiDB-lite"/>
    </source>
</evidence>
<evidence type="ECO:0000256" key="1">
    <source>
        <dbReference type="ARBA" id="ARBA00004418"/>
    </source>
</evidence>
<keyword evidence="3 6" id="KW-0732">Signal</keyword>
<evidence type="ECO:0000256" key="4">
    <source>
        <dbReference type="ARBA" id="ARBA00022764"/>
    </source>
</evidence>
<dbReference type="InterPro" id="IPR012899">
    <property type="entry name" value="LTXXQ"/>
</dbReference>
<sequence>MHKIATLALMSLLIVGPTAALADTTDSIINSDTHQATNSTTEQINNRQRQLQPKHDSSSELLSGNRVNISQYHRGVMRGYQDNASTFMFNGITLNEKQRQQMRDLMATLRLSRQDNPDFIQDREIIRKLVIADTFDESAVRTEIEKQLQRDVEHRINMARVHHELYQLLTPEQKVQLEQQHQQRMKQFQALQQ</sequence>
<accession>A0A9Q8V3A7</accession>
<reference evidence="7" key="1">
    <citation type="submission" date="2022-03" db="EMBL/GenBank/DDBJ databases">
        <title>ESBL-producing Moellerella wisconsensis and Escherichia marmotae isolated from wild game meat.</title>
        <authorList>
            <person name="Biggel M."/>
        </authorList>
    </citation>
    <scope>NUCLEOTIDE SEQUENCE</scope>
    <source>
        <strain evidence="7">W51</strain>
    </source>
</reference>
<feature type="signal peptide" evidence="6">
    <location>
        <begin position="1"/>
        <end position="22"/>
    </location>
</feature>
<organism evidence="7 8">
    <name type="scientific">Moellerella wisconsensis</name>
    <dbReference type="NCBI Taxonomy" id="158849"/>
    <lineage>
        <taxon>Bacteria</taxon>
        <taxon>Pseudomonadati</taxon>
        <taxon>Pseudomonadota</taxon>
        <taxon>Gammaproteobacteria</taxon>
        <taxon>Enterobacterales</taxon>
        <taxon>Morganellaceae</taxon>
        <taxon>Moellerella</taxon>
    </lineage>
</organism>
<dbReference type="Pfam" id="PF07813">
    <property type="entry name" value="LTXXQ"/>
    <property type="match status" value="1"/>
</dbReference>
<dbReference type="PANTHER" id="PTHR38102">
    <property type="entry name" value="PERIPLASMIC CHAPERONE SPY"/>
    <property type="match status" value="1"/>
</dbReference>
<evidence type="ECO:0000313" key="7">
    <source>
        <dbReference type="EMBL" id="UNH30695.1"/>
    </source>
</evidence>
<dbReference type="Proteomes" id="UP000829116">
    <property type="component" value="Chromosome"/>
</dbReference>
<dbReference type="InterPro" id="IPR052211">
    <property type="entry name" value="Cpx_auxiliary_protein"/>
</dbReference>
<evidence type="ECO:0000313" key="8">
    <source>
        <dbReference type="Proteomes" id="UP000829116"/>
    </source>
</evidence>
<dbReference type="GO" id="GO:0030288">
    <property type="term" value="C:outer membrane-bounded periplasmic space"/>
    <property type="evidence" value="ECO:0007669"/>
    <property type="project" value="TreeGrafter"/>
</dbReference>
<feature type="region of interest" description="Disordered" evidence="5">
    <location>
        <begin position="34"/>
        <end position="62"/>
    </location>
</feature>
<dbReference type="Gene3D" id="1.20.120.1490">
    <property type="match status" value="1"/>
</dbReference>
<dbReference type="EMBL" id="CP093245">
    <property type="protein sequence ID" value="UNH30695.1"/>
    <property type="molecule type" value="Genomic_DNA"/>
</dbReference>
<dbReference type="RefSeq" id="WP_241501164.1">
    <property type="nucleotide sequence ID" value="NZ_CAWQWL010000001.1"/>
</dbReference>
<dbReference type="GO" id="GO:0051082">
    <property type="term" value="F:unfolded protein binding"/>
    <property type="evidence" value="ECO:0007669"/>
    <property type="project" value="TreeGrafter"/>
</dbReference>